<dbReference type="Pfam" id="PF02690">
    <property type="entry name" value="Na_Pi_cotrans"/>
    <property type="match status" value="2"/>
</dbReference>
<dbReference type="Gene3D" id="1.20.58.220">
    <property type="entry name" value="Phosphate transport system protein phou homolog 2, domain 2"/>
    <property type="match status" value="1"/>
</dbReference>
<dbReference type="EMBL" id="AP035785">
    <property type="protein sequence ID" value="BFO71909.1"/>
    <property type="molecule type" value="Genomic_DNA"/>
</dbReference>
<feature type="transmembrane region" description="Helical" evidence="6">
    <location>
        <begin position="77"/>
        <end position="97"/>
    </location>
</feature>
<dbReference type="NCBIfam" id="TIGR00704">
    <property type="entry name" value="NaPi_cotrn_rel"/>
    <property type="match status" value="1"/>
</dbReference>
<reference evidence="7" key="1">
    <citation type="submission" date="2024-07" db="EMBL/GenBank/DDBJ databases">
        <title>Complete genome sequence of Prevotella sp. YM-2024 GTC17253.</title>
        <authorList>
            <person name="Hayashi M."/>
            <person name="Muto Y."/>
            <person name="Tanaka K."/>
            <person name="Niwa H."/>
        </authorList>
    </citation>
    <scope>NUCLEOTIDE SEQUENCE</scope>
    <source>
        <strain evidence="7">GTC17253</strain>
    </source>
</reference>
<gene>
    <name evidence="7" type="ORF">GTC17253_18750</name>
</gene>
<dbReference type="GO" id="GO:0005886">
    <property type="term" value="C:plasma membrane"/>
    <property type="evidence" value="ECO:0007669"/>
    <property type="project" value="UniProtKB-SubCell"/>
</dbReference>
<feature type="transmembrane region" description="Helical" evidence="6">
    <location>
        <begin position="252"/>
        <end position="274"/>
    </location>
</feature>
<accession>A0AB33IRX5</accession>
<dbReference type="PANTHER" id="PTHR10010:SF46">
    <property type="entry name" value="SODIUM-DEPENDENT PHOSPHATE TRANSPORT PROTEIN 2B"/>
    <property type="match status" value="1"/>
</dbReference>
<dbReference type="GO" id="GO:0044341">
    <property type="term" value="P:sodium-dependent phosphate transport"/>
    <property type="evidence" value="ECO:0007669"/>
    <property type="project" value="InterPro"/>
</dbReference>
<dbReference type="GO" id="GO:0005436">
    <property type="term" value="F:sodium:phosphate symporter activity"/>
    <property type="evidence" value="ECO:0007669"/>
    <property type="project" value="InterPro"/>
</dbReference>
<dbReference type="AlphaFoldDB" id="A0AB33IRX5"/>
<evidence type="ECO:0000313" key="7">
    <source>
        <dbReference type="EMBL" id="BFO71909.1"/>
    </source>
</evidence>
<keyword evidence="2" id="KW-1003">Cell membrane</keyword>
<feature type="transmembrane region" description="Helical" evidence="6">
    <location>
        <begin position="6"/>
        <end position="24"/>
    </location>
</feature>
<comment type="subcellular location">
    <subcellularLocation>
        <location evidence="1">Cell membrane</location>
        <topology evidence="1">Multi-pass membrane protein</topology>
    </subcellularLocation>
</comment>
<proteinExistence type="predicted"/>
<keyword evidence="3 6" id="KW-0812">Transmembrane</keyword>
<dbReference type="PANTHER" id="PTHR10010">
    <property type="entry name" value="SOLUTE CARRIER FAMILY 34 SODIUM PHOSPHATE , MEMBER 2-RELATED"/>
    <property type="match status" value="1"/>
</dbReference>
<evidence type="ECO:0000256" key="5">
    <source>
        <dbReference type="ARBA" id="ARBA00023136"/>
    </source>
</evidence>
<dbReference type="NCBIfam" id="NF037997">
    <property type="entry name" value="Na_Pi_symport"/>
    <property type="match status" value="1"/>
</dbReference>
<evidence type="ECO:0000256" key="6">
    <source>
        <dbReference type="SAM" id="Phobius"/>
    </source>
</evidence>
<keyword evidence="5 6" id="KW-0472">Membrane</keyword>
<feature type="transmembrane region" description="Helical" evidence="6">
    <location>
        <begin position="205"/>
        <end position="227"/>
    </location>
</feature>
<protein>
    <submittedName>
        <fullName evidence="7">Na/Pi cotransporter family protein</fullName>
    </submittedName>
</protein>
<feature type="transmembrane region" description="Helical" evidence="6">
    <location>
        <begin position="140"/>
        <end position="158"/>
    </location>
</feature>
<name>A0AB33IRX5_9BACT</name>
<evidence type="ECO:0000256" key="2">
    <source>
        <dbReference type="ARBA" id="ARBA00022475"/>
    </source>
</evidence>
<evidence type="ECO:0000256" key="1">
    <source>
        <dbReference type="ARBA" id="ARBA00004651"/>
    </source>
</evidence>
<feature type="transmembrane region" description="Helical" evidence="6">
    <location>
        <begin position="103"/>
        <end position="128"/>
    </location>
</feature>
<evidence type="ECO:0000256" key="3">
    <source>
        <dbReference type="ARBA" id="ARBA00022692"/>
    </source>
</evidence>
<feature type="transmembrane region" description="Helical" evidence="6">
    <location>
        <begin position="295"/>
        <end position="322"/>
    </location>
</feature>
<feature type="transmembrane region" description="Helical" evidence="6">
    <location>
        <begin position="178"/>
        <end position="198"/>
    </location>
</feature>
<organism evidence="7">
    <name type="scientific">Prevotella sp. GTC17253</name>
    <dbReference type="NCBI Taxonomy" id="3236793"/>
    <lineage>
        <taxon>Bacteria</taxon>
        <taxon>Pseudomonadati</taxon>
        <taxon>Bacteroidota</taxon>
        <taxon>Bacteroidia</taxon>
        <taxon>Bacteroidales</taxon>
        <taxon>Prevotellaceae</taxon>
        <taxon>Prevotella</taxon>
    </lineage>
</organism>
<dbReference type="InterPro" id="IPR038078">
    <property type="entry name" value="PhoU-like_sf"/>
</dbReference>
<evidence type="ECO:0000256" key="4">
    <source>
        <dbReference type="ARBA" id="ARBA00022989"/>
    </source>
</evidence>
<dbReference type="InterPro" id="IPR003841">
    <property type="entry name" value="Na/Pi_transpt"/>
</dbReference>
<sequence length="571" mass="63802">MGTSDYVLIFFKIVGSLALLIYGMKVMSEALQKMAGSQLRHILGAMTTNRFTGMLTGTFITCAVQSSSATTVMTVSFVNAGLLTLAQAISVIMGANIGTTLTAWIMSLGYSVDLTEFVFPAFLVGIVLIYTRRFRYVGDFLFGISFLFFSLVLLSGAGKALDLEHNPSVIHFFETFDMNSYLTIFTFLLIGTVITCVVQSSAAVMAITIMLCSSGVLPIYLGIALVMGENIGTTATANLAALGANTQARRTALAHLVFNVIGVVWVLLVFYPFVRTVCGFVNYDPDANALSTKELALRLPIILAAFHTSFNVLNTGILIWFIPQIEKLVCWLIKPGKVDAEDDFRLRFIQTGIMRTPELSVLEAQKEIESFAERIQRMFSMVPDLMKETDDAKFVKLYSRIEKYEGISDNMEIEIAKYLDEVGRAHLSDDTKLKIRAMLREISEIESIGDSCFNMARTISRLHQSKEDFTAQQYGHIHQMMQLTNDALTQMNTLFAGHREELDANLSFNIENEINNFRNQLRTQNINDINNHLYTYSVGTMYMDLIQECEKLGDYVVNVVEARMGVRQHVG</sequence>
<dbReference type="InterPro" id="IPR004633">
    <property type="entry name" value="NaPi_cotrn-rel/YqeW-like"/>
</dbReference>
<keyword evidence="4 6" id="KW-1133">Transmembrane helix</keyword>
<dbReference type="SUPFAM" id="SSF109755">
    <property type="entry name" value="PhoU-like"/>
    <property type="match status" value="1"/>
</dbReference>